<dbReference type="VEuPathDB" id="FungiDB:BLGHR1_15167"/>
<dbReference type="AlphaFoldDB" id="A0A383UVL7"/>
<feature type="domain" description="Methyltransferase" evidence="2">
    <location>
        <begin position="155"/>
        <end position="257"/>
    </location>
</feature>
<gene>
    <name evidence="3" type="ORF">BLGHR1_15167</name>
</gene>
<dbReference type="Gene3D" id="3.40.50.150">
    <property type="entry name" value="Vaccinia Virus protein VP39"/>
    <property type="match status" value="1"/>
</dbReference>
<dbReference type="Pfam" id="PF13649">
    <property type="entry name" value="Methyltransf_25"/>
    <property type="match status" value="1"/>
</dbReference>
<name>A0A383UVL7_BLUHO</name>
<protein>
    <recommendedName>
        <fullName evidence="2">Methyltransferase domain-containing protein</fullName>
    </recommendedName>
</protein>
<evidence type="ECO:0000313" key="3">
    <source>
        <dbReference type="EMBL" id="SZF04371.1"/>
    </source>
</evidence>
<organism evidence="3 4">
    <name type="scientific">Blumeria hordei</name>
    <name type="common">Barley powdery mildew</name>
    <name type="synonym">Blumeria graminis f. sp. hordei</name>
    <dbReference type="NCBI Taxonomy" id="2867405"/>
    <lineage>
        <taxon>Eukaryota</taxon>
        <taxon>Fungi</taxon>
        <taxon>Dikarya</taxon>
        <taxon>Ascomycota</taxon>
        <taxon>Pezizomycotina</taxon>
        <taxon>Leotiomycetes</taxon>
        <taxon>Erysiphales</taxon>
        <taxon>Erysiphaceae</taxon>
        <taxon>Blumeria</taxon>
    </lineage>
</organism>
<evidence type="ECO:0000259" key="2">
    <source>
        <dbReference type="Pfam" id="PF13649"/>
    </source>
</evidence>
<evidence type="ECO:0000256" key="1">
    <source>
        <dbReference type="SAM" id="MobiDB-lite"/>
    </source>
</evidence>
<evidence type="ECO:0000313" key="4">
    <source>
        <dbReference type="Proteomes" id="UP000275772"/>
    </source>
</evidence>
<accession>A0A383UVL7</accession>
<dbReference type="InterPro" id="IPR029063">
    <property type="entry name" value="SAM-dependent_MTases_sf"/>
</dbReference>
<dbReference type="SUPFAM" id="SSF53335">
    <property type="entry name" value="S-adenosyl-L-methionine-dependent methyltransferases"/>
    <property type="match status" value="1"/>
</dbReference>
<dbReference type="CDD" id="cd02440">
    <property type="entry name" value="AdoMet_MTases"/>
    <property type="match status" value="1"/>
</dbReference>
<sequence length="470" mass="52711">MLYTPFSDCKTTAKQSSVARATASVVKRAQLRRGNSSECKYVSINESWEDTSVAGTSTSADMSTSASCIKQSIHSGATNLSGRTLSPREAHEGSIVRSFVTKYGRRYLRDSTMPYPLPSDITEIHRQMLRTMLLCQVFDGPLCSPSFRSEPPASVLEIACGSGFWSEMCHQHFSRKGHTSISFTGIDVVKLGLHGEAPVKNDMNWRFIQHDLRQVPLPFPDEEFNFIMVKDLSMVTPITDMQQLLMDEYLRILKPGGTLEIWDSDHSLRMLLPPEESSTRGEEYKSAETQQMPSHAPGTYIITQQTSLAAPRNKFILEYNAWIAKALEARNLTCLPCTAILPLLLQESEALQDIESQRIAIPLGEIGWERDDRRPPAARESTASPAKGKARVAESGDVDETQVALRRTALTTVVQMIESLEPILREASGKRPEEWDTWMGNIISYLLQKHDTLQDECLEVGAWWARKKEV</sequence>
<dbReference type="InterPro" id="IPR041698">
    <property type="entry name" value="Methyltransf_25"/>
</dbReference>
<reference evidence="3 4" key="1">
    <citation type="submission" date="2017-11" db="EMBL/GenBank/DDBJ databases">
        <authorList>
            <person name="Kracher B."/>
        </authorList>
    </citation>
    <scope>NUCLEOTIDE SEQUENCE [LARGE SCALE GENOMIC DNA]</scope>
    <source>
        <strain evidence="3 4">RACE1</strain>
    </source>
</reference>
<dbReference type="Proteomes" id="UP000275772">
    <property type="component" value="Unassembled WGS sequence"/>
</dbReference>
<proteinExistence type="predicted"/>
<feature type="region of interest" description="Disordered" evidence="1">
    <location>
        <begin position="370"/>
        <end position="395"/>
    </location>
</feature>
<dbReference type="EMBL" id="UNSH01000064">
    <property type="protein sequence ID" value="SZF04371.1"/>
    <property type="molecule type" value="Genomic_DNA"/>
</dbReference>